<feature type="coiled-coil region" evidence="4">
    <location>
        <begin position="289"/>
        <end position="316"/>
    </location>
</feature>
<feature type="region of interest" description="Disordered" evidence="5">
    <location>
        <begin position="318"/>
        <end position="367"/>
    </location>
</feature>
<dbReference type="Pfam" id="PF09712">
    <property type="entry name" value="PHA_synth_III_E"/>
    <property type="match status" value="1"/>
</dbReference>
<proteinExistence type="predicted"/>
<sequence>MNDTANKTSDWLDIQRKYWETWSELGRKTLGLEKTPANPWAGALDHWWQTVSPAAPNDLVRDFMEKLAEQGKAFFGLTDYFTKGLGGSSGTQGWDTLSKTIDDMQKAFASGRIEGDETFRRLMAFWEMPLDNWQRTMSSLSPVPGDLLRNMPHDQVRDSVDRILSAPGLGYTREEQARYQDLIRRSLEYQSALNEYNGFFGQLGVKSLERMRAFLQGQAEKGVAIESARTLYDAWVGCCEEVYAEEVSSADYAHIHGRLVNAQMALKQRMSTMVDEVLGAMPLPTRSELRTLQDRLQESRGEGKRQRQEIETLKRQVAALAGGAQPAPQASAQPSTRPAPATAPAASAAPKRSTTTRRKTTKPTTGQ</sequence>
<dbReference type="NCBIfam" id="TIGR01834">
    <property type="entry name" value="PHA_synth_III_E"/>
    <property type="match status" value="1"/>
</dbReference>
<dbReference type="UniPathway" id="UPA00917"/>
<organism evidence="6">
    <name type="scientific">Thiococcus pfennigii</name>
    <name type="common">Thiocapsa pfennigii</name>
    <dbReference type="NCBI Taxonomy" id="1057"/>
    <lineage>
        <taxon>Bacteria</taxon>
        <taxon>Pseudomonadati</taxon>
        <taxon>Pseudomonadota</taxon>
        <taxon>Gammaproteobacteria</taxon>
        <taxon>Chromatiales</taxon>
        <taxon>Chromatiaceae</taxon>
        <taxon>Thiococcus</taxon>
    </lineage>
</organism>
<evidence type="ECO:0000256" key="4">
    <source>
        <dbReference type="SAM" id="Coils"/>
    </source>
</evidence>
<evidence type="ECO:0000256" key="1">
    <source>
        <dbReference type="ARBA" id="ARBA00004683"/>
    </source>
</evidence>
<reference evidence="6" key="1">
    <citation type="submission" date="1995-11" db="EMBL/GenBank/DDBJ databases">
        <title>Analysis of the Thiocapsa pfennigii poly(3-hydroxyalkanoic acid) synthase: Subcloning, molecular characterization and generation of hybrid synthases.</title>
        <authorList>
            <person name="Liebergesell M."/>
            <person name="Rahalkar S."/>
            <person name="Steinbuechel A."/>
        </authorList>
    </citation>
    <scope>NUCLEOTIDE SEQUENCE</scope>
    <source>
        <strain evidence="6">9111</strain>
    </source>
</reference>
<gene>
    <name evidence="6" type="primary">phaE</name>
</gene>
<evidence type="ECO:0000256" key="2">
    <source>
        <dbReference type="ARBA" id="ARBA00019066"/>
    </source>
</evidence>
<comment type="pathway">
    <text evidence="1">Biopolymer metabolism; poly-(R)-3-hydroxybutanoate biosynthesis.</text>
</comment>
<feature type="compositionally biased region" description="Low complexity" evidence="5">
    <location>
        <begin position="318"/>
        <end position="353"/>
    </location>
</feature>
<keyword evidence="3" id="KW-0583">PHB biosynthesis</keyword>
<evidence type="ECO:0000313" key="6">
    <source>
        <dbReference type="EMBL" id="CAA63796.1"/>
    </source>
</evidence>
<protein>
    <recommendedName>
        <fullName evidence="2">Poly(3-hydroxyalkanoate) polymerase subunit PhaE</fullName>
    </recommendedName>
</protein>
<evidence type="ECO:0000256" key="5">
    <source>
        <dbReference type="SAM" id="MobiDB-lite"/>
    </source>
</evidence>
<name>A0A060Q5Z8_THIPF</name>
<dbReference type="InterPro" id="IPR010123">
    <property type="entry name" value="PHA_synth_III_E"/>
</dbReference>
<keyword evidence="4" id="KW-0175">Coiled coil</keyword>
<dbReference type="GO" id="GO:0042619">
    <property type="term" value="P:poly-hydroxybutyrate biosynthetic process"/>
    <property type="evidence" value="ECO:0007669"/>
    <property type="project" value="UniProtKB-KW"/>
</dbReference>
<evidence type="ECO:0000256" key="3">
    <source>
        <dbReference type="ARBA" id="ARBA00022752"/>
    </source>
</evidence>
<dbReference type="AlphaFoldDB" id="A0A060Q5Z8"/>
<accession>A0A060Q5Z8</accession>
<dbReference type="EMBL" id="X93599">
    <property type="protein sequence ID" value="CAA63796.1"/>
    <property type="molecule type" value="Genomic_DNA"/>
</dbReference>